<gene>
    <name evidence="8" type="primary">vapC</name>
    <name evidence="10" type="ORF">VW23_014880</name>
</gene>
<evidence type="ECO:0000256" key="7">
    <source>
        <dbReference type="ARBA" id="ARBA00038093"/>
    </source>
</evidence>
<dbReference type="Pfam" id="PF01850">
    <property type="entry name" value="PIN"/>
    <property type="match status" value="1"/>
</dbReference>
<evidence type="ECO:0000256" key="5">
    <source>
        <dbReference type="ARBA" id="ARBA00022801"/>
    </source>
</evidence>
<dbReference type="AlphaFoldDB" id="A0A1E5XT39"/>
<comment type="cofactor">
    <cofactor evidence="1 8">
        <name>Mg(2+)</name>
        <dbReference type="ChEBI" id="CHEBI:18420"/>
    </cofactor>
</comment>
<dbReference type="CDD" id="cd18746">
    <property type="entry name" value="PIN_VapC4-5_FitB-like"/>
    <property type="match status" value="1"/>
</dbReference>
<keyword evidence="8" id="KW-0800">Toxin</keyword>
<evidence type="ECO:0000313" key="11">
    <source>
        <dbReference type="Proteomes" id="UP000095463"/>
    </source>
</evidence>
<evidence type="ECO:0000256" key="6">
    <source>
        <dbReference type="ARBA" id="ARBA00022842"/>
    </source>
</evidence>
<sequence>MNFLLDTNVLSEPQRPRPDPQVMAWLDQVDEDRTYLSVITVGEIARGVELLDDGKRKAALRHWLDADLPARFGARLLPIDRETALVWGGVMAGARAAGKGLGVMDAWIAASALRHGLTLVTRNTRDFAGLEVELLDPWSPA</sequence>
<dbReference type="GO" id="GO:0016787">
    <property type="term" value="F:hydrolase activity"/>
    <property type="evidence" value="ECO:0007669"/>
    <property type="project" value="UniProtKB-KW"/>
</dbReference>
<evidence type="ECO:0000256" key="1">
    <source>
        <dbReference type="ARBA" id="ARBA00001946"/>
    </source>
</evidence>
<keyword evidence="3 8" id="KW-0540">Nuclease</keyword>
<dbReference type="InterPro" id="IPR002716">
    <property type="entry name" value="PIN_dom"/>
</dbReference>
<comment type="caution">
    <text evidence="10">The sequence shown here is derived from an EMBL/GenBank/DDBJ whole genome shotgun (WGS) entry which is preliminary data.</text>
</comment>
<accession>A0A1E5XT39</accession>
<evidence type="ECO:0000256" key="2">
    <source>
        <dbReference type="ARBA" id="ARBA00022649"/>
    </source>
</evidence>
<keyword evidence="4 8" id="KW-0479">Metal-binding</keyword>
<name>A0A1E5XT39_9HYPH</name>
<feature type="binding site" evidence="8">
    <location>
        <position position="6"/>
    </location>
    <ligand>
        <name>Mg(2+)</name>
        <dbReference type="ChEBI" id="CHEBI:18420"/>
    </ligand>
</feature>
<dbReference type="GO" id="GO:0090729">
    <property type="term" value="F:toxin activity"/>
    <property type="evidence" value="ECO:0007669"/>
    <property type="project" value="UniProtKB-KW"/>
</dbReference>
<keyword evidence="6 8" id="KW-0460">Magnesium</keyword>
<dbReference type="InterPro" id="IPR050556">
    <property type="entry name" value="Type_II_TA_system_RNase"/>
</dbReference>
<evidence type="ECO:0000313" key="10">
    <source>
        <dbReference type="EMBL" id="OEO31733.1"/>
    </source>
</evidence>
<evidence type="ECO:0000256" key="4">
    <source>
        <dbReference type="ARBA" id="ARBA00022723"/>
    </source>
</evidence>
<dbReference type="Proteomes" id="UP000095463">
    <property type="component" value="Unassembled WGS sequence"/>
</dbReference>
<keyword evidence="11" id="KW-1185">Reference proteome</keyword>
<organism evidence="10 11">
    <name type="scientific">Devosia insulae DS-56</name>
    <dbReference type="NCBI Taxonomy" id="1116389"/>
    <lineage>
        <taxon>Bacteria</taxon>
        <taxon>Pseudomonadati</taxon>
        <taxon>Pseudomonadota</taxon>
        <taxon>Alphaproteobacteria</taxon>
        <taxon>Hyphomicrobiales</taxon>
        <taxon>Devosiaceae</taxon>
        <taxon>Devosia</taxon>
    </lineage>
</organism>
<feature type="domain" description="PIN" evidence="9">
    <location>
        <begin position="4"/>
        <end position="127"/>
    </location>
</feature>
<keyword evidence="5 8" id="KW-0378">Hydrolase</keyword>
<dbReference type="Gene3D" id="3.40.50.1010">
    <property type="entry name" value="5'-nuclease"/>
    <property type="match status" value="1"/>
</dbReference>
<feature type="binding site" evidence="8">
    <location>
        <position position="105"/>
    </location>
    <ligand>
        <name>Mg(2+)</name>
        <dbReference type="ChEBI" id="CHEBI:18420"/>
    </ligand>
</feature>
<dbReference type="PANTHER" id="PTHR33653:SF1">
    <property type="entry name" value="RIBONUCLEASE VAPC2"/>
    <property type="match status" value="1"/>
</dbReference>
<comment type="function">
    <text evidence="8">Toxic component of a toxin-antitoxin (TA) system. An RNase.</text>
</comment>
<reference evidence="10 11" key="1">
    <citation type="journal article" date="2015" name="Genome Announc.">
        <title>Genome Assemblies of Three Soil-Associated Devosia species: D. insulae, D. limi, and D. soli.</title>
        <authorList>
            <person name="Hassan Y.I."/>
            <person name="Lepp D."/>
            <person name="Zhou T."/>
        </authorList>
    </citation>
    <scope>NUCLEOTIDE SEQUENCE [LARGE SCALE GENOMIC DNA]</scope>
    <source>
        <strain evidence="10 11">DS-56</strain>
    </source>
</reference>
<dbReference type="HAMAP" id="MF_00265">
    <property type="entry name" value="VapC_Nob1"/>
    <property type="match status" value="1"/>
</dbReference>
<proteinExistence type="inferred from homology"/>
<evidence type="ECO:0000259" key="9">
    <source>
        <dbReference type="Pfam" id="PF01850"/>
    </source>
</evidence>
<protein>
    <recommendedName>
        <fullName evidence="8">Ribonuclease VapC</fullName>
        <shortName evidence="8">RNase VapC</shortName>
        <ecNumber evidence="8">3.1.-.-</ecNumber>
    </recommendedName>
    <alternativeName>
        <fullName evidence="8">Toxin VapC</fullName>
    </alternativeName>
</protein>
<dbReference type="InterPro" id="IPR022907">
    <property type="entry name" value="VapC_family"/>
</dbReference>
<dbReference type="GO" id="GO:0000287">
    <property type="term" value="F:magnesium ion binding"/>
    <property type="evidence" value="ECO:0007669"/>
    <property type="project" value="UniProtKB-UniRule"/>
</dbReference>
<dbReference type="PANTHER" id="PTHR33653">
    <property type="entry name" value="RIBONUCLEASE VAPC2"/>
    <property type="match status" value="1"/>
</dbReference>
<dbReference type="EC" id="3.1.-.-" evidence="8"/>
<evidence type="ECO:0000256" key="8">
    <source>
        <dbReference type="HAMAP-Rule" id="MF_00265"/>
    </source>
</evidence>
<dbReference type="GO" id="GO:0004540">
    <property type="term" value="F:RNA nuclease activity"/>
    <property type="evidence" value="ECO:0007669"/>
    <property type="project" value="InterPro"/>
</dbReference>
<comment type="similarity">
    <text evidence="7 8">Belongs to the PINc/VapC protein family.</text>
</comment>
<dbReference type="InterPro" id="IPR029060">
    <property type="entry name" value="PIN-like_dom_sf"/>
</dbReference>
<dbReference type="SUPFAM" id="SSF88723">
    <property type="entry name" value="PIN domain-like"/>
    <property type="match status" value="1"/>
</dbReference>
<keyword evidence="2 8" id="KW-1277">Toxin-antitoxin system</keyword>
<dbReference type="OrthoDB" id="5458135at2"/>
<dbReference type="EMBL" id="LAJE02000132">
    <property type="protein sequence ID" value="OEO31733.1"/>
    <property type="molecule type" value="Genomic_DNA"/>
</dbReference>
<evidence type="ECO:0000256" key="3">
    <source>
        <dbReference type="ARBA" id="ARBA00022722"/>
    </source>
</evidence>
<dbReference type="RefSeq" id="WP_069909093.1">
    <property type="nucleotide sequence ID" value="NZ_LAJE02000132.1"/>
</dbReference>